<feature type="non-terminal residue" evidence="2">
    <location>
        <position position="1"/>
    </location>
</feature>
<proteinExistence type="predicted"/>
<name>A0A9X4P2W4_9LACT</name>
<protein>
    <submittedName>
        <fullName evidence="2">Peptidase dimerization domain-containing protein</fullName>
    </submittedName>
</protein>
<dbReference type="EMBL" id="JAMWFV010000147">
    <property type="protein sequence ID" value="MDG6146388.1"/>
    <property type="molecule type" value="Genomic_DNA"/>
</dbReference>
<dbReference type="InterPro" id="IPR036264">
    <property type="entry name" value="Bact_exopeptidase_dim_dom"/>
</dbReference>
<dbReference type="GO" id="GO:0016787">
    <property type="term" value="F:hydrolase activity"/>
    <property type="evidence" value="ECO:0007669"/>
    <property type="project" value="UniProtKB-ARBA"/>
</dbReference>
<evidence type="ECO:0000313" key="2">
    <source>
        <dbReference type="EMBL" id="MDG6146388.1"/>
    </source>
</evidence>
<evidence type="ECO:0000259" key="1">
    <source>
        <dbReference type="Pfam" id="PF07687"/>
    </source>
</evidence>
<evidence type="ECO:0000313" key="3">
    <source>
        <dbReference type="Proteomes" id="UP001153199"/>
    </source>
</evidence>
<dbReference type="Gene3D" id="3.30.70.360">
    <property type="match status" value="1"/>
</dbReference>
<dbReference type="Pfam" id="PF07687">
    <property type="entry name" value="M20_dimer"/>
    <property type="match status" value="1"/>
</dbReference>
<dbReference type="RefSeq" id="WP_279369187.1">
    <property type="nucleotide sequence ID" value="NZ_JAMWFV010000147.1"/>
</dbReference>
<keyword evidence="3" id="KW-1185">Reference proteome</keyword>
<dbReference type="AlphaFoldDB" id="A0A9X4P2W4"/>
<comment type="caution">
    <text evidence="2">The sequence shown here is derived from an EMBL/GenBank/DDBJ whole genome shotgun (WGS) entry which is preliminary data.</text>
</comment>
<sequence>AMEQISAPGASPQQIDAAAAVLSRDPLHNAVLRAGASLTLLNGGFRSNVIPSEGKATFNVRVVPGEDIVALVRMMNEV</sequence>
<dbReference type="SUPFAM" id="SSF55031">
    <property type="entry name" value="Bacterial exopeptidase dimerisation domain"/>
    <property type="match status" value="1"/>
</dbReference>
<gene>
    <name evidence="2" type="ORF">NF717_12160</name>
</gene>
<reference evidence="2" key="1">
    <citation type="submission" date="2022-06" db="EMBL/GenBank/DDBJ databases">
        <title>Lactococcus from bovine mastitis in China.</title>
        <authorList>
            <person name="Lin Y."/>
            <person name="Han B."/>
        </authorList>
    </citation>
    <scope>NUCLEOTIDE SEQUENCE</scope>
    <source>
        <strain evidence="2">Ningxia-I-26</strain>
    </source>
</reference>
<accession>A0A9X4P2W4</accession>
<feature type="non-terminal residue" evidence="2">
    <location>
        <position position="78"/>
    </location>
</feature>
<organism evidence="2 3">
    <name type="scientific">Lactococcus formosensis</name>
    <dbReference type="NCBI Taxonomy" id="1281486"/>
    <lineage>
        <taxon>Bacteria</taxon>
        <taxon>Bacillati</taxon>
        <taxon>Bacillota</taxon>
        <taxon>Bacilli</taxon>
        <taxon>Lactobacillales</taxon>
        <taxon>Streptococcaceae</taxon>
        <taxon>Lactococcus</taxon>
    </lineage>
</organism>
<dbReference type="Proteomes" id="UP001153199">
    <property type="component" value="Unassembled WGS sequence"/>
</dbReference>
<dbReference type="InterPro" id="IPR011650">
    <property type="entry name" value="Peptidase_M20_dimer"/>
</dbReference>
<feature type="domain" description="Peptidase M20 dimerisation" evidence="1">
    <location>
        <begin position="29"/>
        <end position="77"/>
    </location>
</feature>